<dbReference type="Proteomes" id="UP000665047">
    <property type="component" value="Chromosome"/>
</dbReference>
<keyword evidence="2" id="KW-1185">Reference proteome</keyword>
<evidence type="ECO:0000313" key="2">
    <source>
        <dbReference type="Proteomes" id="UP000665047"/>
    </source>
</evidence>
<sequence length="82" mass="8993">MVNSGNYPEQLSPVTRNSGLSFTACKSSALDMYNQVIGEYPAKIVVDSSILFIVKLWTNDGAIVITCSEPDQKSTITQSQYK</sequence>
<dbReference type="EMBL" id="CP072455">
    <property type="protein sequence ID" value="QTL41612.1"/>
    <property type="molecule type" value="Genomic_DNA"/>
</dbReference>
<proteinExistence type="predicted"/>
<name>A0ABX7VPE3_XENBU</name>
<protein>
    <recommendedName>
        <fullName evidence="3">Transposase</fullName>
    </recommendedName>
</protein>
<evidence type="ECO:0000313" key="1">
    <source>
        <dbReference type="EMBL" id="QTL41612.1"/>
    </source>
</evidence>
<accession>A0ABX7VPE3</accession>
<reference evidence="1 2" key="1">
    <citation type="submission" date="2021-03" db="EMBL/GenBank/DDBJ databases">
        <title>Complete Genome Sequence Data of Xenorhabdus budapestensis strain C72, a Candidate Biological Control Agent, from China.</title>
        <authorList>
            <person name="LI B."/>
            <person name="WANG S."/>
            <person name="QIU D."/>
        </authorList>
    </citation>
    <scope>NUCLEOTIDE SEQUENCE [LARGE SCALE GENOMIC DNA]</scope>
    <source>
        <strain evidence="1 2">C-7-2</strain>
    </source>
</reference>
<evidence type="ECO:0008006" key="3">
    <source>
        <dbReference type="Google" id="ProtNLM"/>
    </source>
</evidence>
<organism evidence="1 2">
    <name type="scientific">Xenorhabdus budapestensis</name>
    <dbReference type="NCBI Taxonomy" id="290110"/>
    <lineage>
        <taxon>Bacteria</taxon>
        <taxon>Pseudomonadati</taxon>
        <taxon>Pseudomonadota</taxon>
        <taxon>Gammaproteobacteria</taxon>
        <taxon>Enterobacterales</taxon>
        <taxon>Morganellaceae</taxon>
        <taxon>Xenorhabdus</taxon>
    </lineage>
</organism>
<gene>
    <name evidence="1" type="ORF">HGO23_04245</name>
</gene>